<dbReference type="Proteomes" id="UP001299235">
    <property type="component" value="Unassembled WGS sequence"/>
</dbReference>
<protein>
    <submittedName>
        <fullName evidence="1">Uncharacterized protein</fullName>
    </submittedName>
</protein>
<organism evidence="1 2">
    <name type="scientific">Hominisplanchenecus faecis</name>
    <dbReference type="NCBI Taxonomy" id="2885351"/>
    <lineage>
        <taxon>Bacteria</taxon>
        <taxon>Bacillati</taxon>
        <taxon>Bacillota</taxon>
        <taxon>Clostridia</taxon>
        <taxon>Lachnospirales</taxon>
        <taxon>Lachnospiraceae</taxon>
        <taxon>Hominisplanchenecus</taxon>
    </lineage>
</organism>
<keyword evidence="2" id="KW-1185">Reference proteome</keyword>
<dbReference type="SUPFAM" id="SSF52467">
    <property type="entry name" value="DHS-like NAD/FAD-binding domain"/>
    <property type="match status" value="1"/>
</dbReference>
<proteinExistence type="predicted"/>
<sequence>MAEEIRQEIQKSAQEADLVLVGIGTEFSKKNARKEEIMEAYRKLADLLKGKNYFLLTVNTDDLIFESAIDSERIVAPCGSDKTGNVVTNDDYDESWYMPQWEKYTKWLQGTVNKKVCVLELGVGFEYPTVIRFAFEKIVYFNQKCHMYRIHEKFAQLTPEIKDRTTAVKENAVKLLLEDGADVR</sequence>
<name>A0ABS8ERM6_9FIRM</name>
<accession>A0ABS8ERM6</accession>
<comment type="caution">
    <text evidence="1">The sequence shown here is derived from an EMBL/GenBank/DDBJ whole genome shotgun (WGS) entry which is preliminary data.</text>
</comment>
<evidence type="ECO:0000313" key="1">
    <source>
        <dbReference type="EMBL" id="MCC2147810.1"/>
    </source>
</evidence>
<dbReference type="InterPro" id="IPR029035">
    <property type="entry name" value="DHS-like_NAD/FAD-binding_dom"/>
</dbReference>
<dbReference type="EMBL" id="JAJEQE010000001">
    <property type="protein sequence ID" value="MCC2147810.1"/>
    <property type="molecule type" value="Genomic_DNA"/>
</dbReference>
<gene>
    <name evidence="1" type="ORF">LKD42_00855</name>
</gene>
<dbReference type="RefSeq" id="WP_147632549.1">
    <property type="nucleotide sequence ID" value="NZ_JAJEQE010000001.1"/>
</dbReference>
<reference evidence="1 2" key="1">
    <citation type="submission" date="2021-10" db="EMBL/GenBank/DDBJ databases">
        <title>Anaerobic single-cell dispensing facilitates the cultivation of human gut bacteria.</title>
        <authorList>
            <person name="Afrizal A."/>
        </authorList>
    </citation>
    <scope>NUCLEOTIDE SEQUENCE [LARGE SCALE GENOMIC DNA]</scope>
    <source>
        <strain evidence="1 2">CLA-AA-H246</strain>
    </source>
</reference>
<evidence type="ECO:0000313" key="2">
    <source>
        <dbReference type="Proteomes" id="UP001299235"/>
    </source>
</evidence>